<organism evidence="1 2">
    <name type="scientific">Rubroshorea leprosula</name>
    <dbReference type="NCBI Taxonomy" id="152421"/>
    <lineage>
        <taxon>Eukaryota</taxon>
        <taxon>Viridiplantae</taxon>
        <taxon>Streptophyta</taxon>
        <taxon>Embryophyta</taxon>
        <taxon>Tracheophyta</taxon>
        <taxon>Spermatophyta</taxon>
        <taxon>Magnoliopsida</taxon>
        <taxon>eudicotyledons</taxon>
        <taxon>Gunneridae</taxon>
        <taxon>Pentapetalae</taxon>
        <taxon>rosids</taxon>
        <taxon>malvids</taxon>
        <taxon>Malvales</taxon>
        <taxon>Dipterocarpaceae</taxon>
        <taxon>Rubroshorea</taxon>
    </lineage>
</organism>
<protein>
    <submittedName>
        <fullName evidence="1">Uncharacterized protein</fullName>
    </submittedName>
</protein>
<evidence type="ECO:0000313" key="2">
    <source>
        <dbReference type="Proteomes" id="UP001054252"/>
    </source>
</evidence>
<name>A0AAV5MCA7_9ROSI</name>
<accession>A0AAV5MCA7</accession>
<proteinExistence type="predicted"/>
<dbReference type="EMBL" id="BPVZ01000229">
    <property type="protein sequence ID" value="GKV47513.1"/>
    <property type="molecule type" value="Genomic_DNA"/>
</dbReference>
<dbReference type="Proteomes" id="UP001054252">
    <property type="component" value="Unassembled WGS sequence"/>
</dbReference>
<reference evidence="1 2" key="1">
    <citation type="journal article" date="2021" name="Commun. Biol.">
        <title>The genome of Shorea leprosula (Dipterocarpaceae) highlights the ecological relevance of drought in aseasonal tropical rainforests.</title>
        <authorList>
            <person name="Ng K.K.S."/>
            <person name="Kobayashi M.J."/>
            <person name="Fawcett J.A."/>
            <person name="Hatakeyama M."/>
            <person name="Paape T."/>
            <person name="Ng C.H."/>
            <person name="Ang C.C."/>
            <person name="Tnah L.H."/>
            <person name="Lee C.T."/>
            <person name="Nishiyama T."/>
            <person name="Sese J."/>
            <person name="O'Brien M.J."/>
            <person name="Copetti D."/>
            <person name="Mohd Noor M.I."/>
            <person name="Ong R.C."/>
            <person name="Putra M."/>
            <person name="Sireger I.Z."/>
            <person name="Indrioko S."/>
            <person name="Kosugi Y."/>
            <person name="Izuno A."/>
            <person name="Isagi Y."/>
            <person name="Lee S.L."/>
            <person name="Shimizu K.K."/>
        </authorList>
    </citation>
    <scope>NUCLEOTIDE SEQUENCE [LARGE SCALE GENOMIC DNA]</scope>
    <source>
        <strain evidence="1">214</strain>
    </source>
</reference>
<evidence type="ECO:0000313" key="1">
    <source>
        <dbReference type="EMBL" id="GKV47513.1"/>
    </source>
</evidence>
<sequence>MIILFFECNTQIFYSSTRFLTLQDHHYSIILLEKNCIEWVLSNLTLIYSRII</sequence>
<gene>
    <name evidence="1" type="ORF">SLEP1_g54414</name>
</gene>
<keyword evidence="2" id="KW-1185">Reference proteome</keyword>
<dbReference type="AlphaFoldDB" id="A0AAV5MCA7"/>
<comment type="caution">
    <text evidence="1">The sequence shown here is derived from an EMBL/GenBank/DDBJ whole genome shotgun (WGS) entry which is preliminary data.</text>
</comment>